<evidence type="ECO:0000313" key="3">
    <source>
        <dbReference type="Proteomes" id="UP000276128"/>
    </source>
</evidence>
<name>A0A3S0I7M3_9BACL</name>
<dbReference type="RefSeq" id="WP_126144038.1">
    <property type="nucleotide sequence ID" value="NZ_RXHU01000083.1"/>
</dbReference>
<evidence type="ECO:0000313" key="2">
    <source>
        <dbReference type="EMBL" id="RTE05387.1"/>
    </source>
</evidence>
<dbReference type="EMBL" id="RXHU01000083">
    <property type="protein sequence ID" value="RTE05387.1"/>
    <property type="molecule type" value="Genomic_DNA"/>
</dbReference>
<gene>
    <name evidence="2" type="ORF">EJQ19_25370</name>
</gene>
<comment type="caution">
    <text evidence="2">The sequence shown here is derived from an EMBL/GenBank/DDBJ whole genome shotgun (WGS) entry which is preliminary data.</text>
</comment>
<dbReference type="OrthoDB" id="2388573at2"/>
<protein>
    <submittedName>
        <fullName evidence="2">Pilus assembly protein</fullName>
    </submittedName>
</protein>
<dbReference type="Proteomes" id="UP000276128">
    <property type="component" value="Unassembled WGS sequence"/>
</dbReference>
<accession>A0A3S0I7M3</accession>
<keyword evidence="3" id="KW-1185">Reference proteome</keyword>
<sequence length="223" mass="24335">MLTKLMKERSGGIVLEAALILPFFLAFVMGLVVCVQLALLEMALNAGVSEATKTIAGQVYPVRLLAQEAAEKWNQSSAASAIQSAIDKVEAARNGVTSAESLADDYAAYIPDAVLELVRWEKEKRETGEAALQGEWDDFVDEQVKSRMLAAFTPIVYGFCSEALVDKANFRVTDVQLPSLTQAGNANFVIEAQLAYRLPIPFMSRTVVLRKKAMERTWIGASG</sequence>
<organism evidence="2 3">
    <name type="scientific">Paenibacillus whitsoniae</name>
    <dbReference type="NCBI Taxonomy" id="2496558"/>
    <lineage>
        <taxon>Bacteria</taxon>
        <taxon>Bacillati</taxon>
        <taxon>Bacillota</taxon>
        <taxon>Bacilli</taxon>
        <taxon>Bacillales</taxon>
        <taxon>Paenibacillaceae</taxon>
        <taxon>Paenibacillus</taxon>
    </lineage>
</organism>
<keyword evidence="1" id="KW-0472">Membrane</keyword>
<feature type="transmembrane region" description="Helical" evidence="1">
    <location>
        <begin position="12"/>
        <end position="39"/>
    </location>
</feature>
<keyword evidence="1" id="KW-0812">Transmembrane</keyword>
<dbReference type="AlphaFoldDB" id="A0A3S0I7M3"/>
<keyword evidence="1" id="KW-1133">Transmembrane helix</keyword>
<reference evidence="2 3" key="1">
    <citation type="submission" date="2018-12" db="EMBL/GenBank/DDBJ databases">
        <title>Bacillus ochoae sp. nov., Paenibacillus whitsoniae sp. nov., Paenibacillus spiritus sp. nov. Isolated from the Mars Exploration Rover during spacecraft assembly.</title>
        <authorList>
            <person name="Seuylemezian A."/>
            <person name="Vaishampayan P."/>
        </authorList>
    </citation>
    <scope>NUCLEOTIDE SEQUENCE [LARGE SCALE GENOMIC DNA]</scope>
    <source>
        <strain evidence="2 3">MER 54</strain>
    </source>
</reference>
<evidence type="ECO:0000256" key="1">
    <source>
        <dbReference type="SAM" id="Phobius"/>
    </source>
</evidence>
<proteinExistence type="predicted"/>